<dbReference type="PANTHER" id="PTHR11474:SF125">
    <property type="entry name" value="N-ACETYL-6-HYDROXYTRYPTOPHAN OXIDASE IVOB-RELATED"/>
    <property type="match status" value="1"/>
</dbReference>
<sequence length="741" mass="79871">MVFVPKILLLAAVFVASSHALPPWIQPPSRGAPPFPQGGPLTGPPNHCRPNQSKVRREWDNLKPLERKAYTNAVLCLQKKPSKLSHELYNTTSRYDDFVAIHINLTRTVHNDGIFLPWHRGFVQLYEDALTGECGYRGAQPYWDWVKHAKNLTASPLFDGSEFSLSGQGKALSAEEAAKQPPCRVGNFSCPTGAGGGCVTDGPFKDYTIGYLPSDPREMANPNPALPPTAFHYQKRCFSRNLNQFVATNFQTAENLAGVANASTIAEFQAHLDNASGEGLPGLHPFGHWTLGPTGADIFSSPADPAFWLHHGMVDKVWTEWQAVDPWARVYGENALSGTVTGLNIPPSEPATLGHVVHWGPGTRELPLVFLAHAAVGKPTPAASVEAARALGAIEFNERVWTPQLNATGHGQFLSRRAEDTAWSATHPGLKQQIDSAEYPRLKKSKTVKRIFQILVHKISTELPKQIWPEVKGCDGVFLIDKTVSCPAGAKLYYGSAKKPVVTAKTTVAADATVKVSGSGNAPGVTRECVEILTGEFVSEILSDSGACDALTGKGNGGKVMTNVKKLLDSPKNRNYMQQQRLIKVAAKVVGTPIISALKSSLLDSLVSISYYEKTGPETAALAKQIDSQIQAITGKSPGVAAAWAKKTAAMKPSKAALLAELQKQIAQKAKQAKETEDRKNACGKPPSAPGSPTTGKPPSAPAQPGKAAPKKRITPKKQPRKVPRPTKKPKGKARPRRGRR</sequence>
<feature type="compositionally biased region" description="Pro residues" evidence="3">
    <location>
        <begin position="27"/>
        <end position="37"/>
    </location>
</feature>
<keyword evidence="8" id="KW-1185">Reference proteome</keyword>
<evidence type="ECO:0000256" key="4">
    <source>
        <dbReference type="SAM" id="SignalP"/>
    </source>
</evidence>
<dbReference type="GO" id="GO:0046872">
    <property type="term" value="F:metal ion binding"/>
    <property type="evidence" value="ECO:0007669"/>
    <property type="project" value="UniProtKB-KW"/>
</dbReference>
<reference evidence="8" key="1">
    <citation type="journal article" date="2012" name="Science">
        <title>The Paleozoic origin of enzymatic lignin decomposition reconstructed from 31 fungal genomes.</title>
        <authorList>
            <person name="Floudas D."/>
            <person name="Binder M."/>
            <person name="Riley R."/>
            <person name="Barry K."/>
            <person name="Blanchette R.A."/>
            <person name="Henrissat B."/>
            <person name="Martinez A.T."/>
            <person name="Otillar R."/>
            <person name="Spatafora J.W."/>
            <person name="Yadav J.S."/>
            <person name="Aerts A."/>
            <person name="Benoit I."/>
            <person name="Boyd A."/>
            <person name="Carlson A."/>
            <person name="Copeland A."/>
            <person name="Coutinho P.M."/>
            <person name="de Vries R.P."/>
            <person name="Ferreira P."/>
            <person name="Findley K."/>
            <person name="Foster B."/>
            <person name="Gaskell J."/>
            <person name="Glotzer D."/>
            <person name="Gorecki P."/>
            <person name="Heitman J."/>
            <person name="Hesse C."/>
            <person name="Hori C."/>
            <person name="Igarashi K."/>
            <person name="Jurgens J.A."/>
            <person name="Kallen N."/>
            <person name="Kersten P."/>
            <person name="Kohler A."/>
            <person name="Kuees U."/>
            <person name="Kumar T.K.A."/>
            <person name="Kuo A."/>
            <person name="LaButti K."/>
            <person name="Larrondo L.F."/>
            <person name="Lindquist E."/>
            <person name="Ling A."/>
            <person name="Lombard V."/>
            <person name="Lucas S."/>
            <person name="Lundell T."/>
            <person name="Martin R."/>
            <person name="McLaughlin D.J."/>
            <person name="Morgenstern I."/>
            <person name="Morin E."/>
            <person name="Murat C."/>
            <person name="Nagy L.G."/>
            <person name="Nolan M."/>
            <person name="Ohm R.A."/>
            <person name="Patyshakuliyeva A."/>
            <person name="Rokas A."/>
            <person name="Ruiz-Duenas F.J."/>
            <person name="Sabat G."/>
            <person name="Salamov A."/>
            <person name="Samejima M."/>
            <person name="Schmutz J."/>
            <person name="Slot J.C."/>
            <person name="St John F."/>
            <person name="Stenlid J."/>
            <person name="Sun H."/>
            <person name="Sun S."/>
            <person name="Syed K."/>
            <person name="Tsang A."/>
            <person name="Wiebenga A."/>
            <person name="Young D."/>
            <person name="Pisabarro A."/>
            <person name="Eastwood D.C."/>
            <person name="Martin F."/>
            <person name="Cullen D."/>
            <person name="Grigoriev I.V."/>
            <person name="Hibbett D.S."/>
        </authorList>
    </citation>
    <scope>NUCLEOTIDE SEQUENCE [LARGE SCALE GENOMIC DNA]</scope>
    <source>
        <strain evidence="8">TFB10046</strain>
    </source>
</reference>
<name>J0WRI2_AURST</name>
<keyword evidence="2" id="KW-0560">Oxidoreductase</keyword>
<dbReference type="PANTHER" id="PTHR11474">
    <property type="entry name" value="TYROSINASE FAMILY MEMBER"/>
    <property type="match status" value="1"/>
</dbReference>
<evidence type="ECO:0000256" key="1">
    <source>
        <dbReference type="ARBA" id="ARBA00022723"/>
    </source>
</evidence>
<feature type="domain" description="Tyrosinase copper-binding" evidence="6">
    <location>
        <begin position="304"/>
        <end position="315"/>
    </location>
</feature>
<organism evidence="7 8">
    <name type="scientific">Auricularia subglabra (strain TFB-10046 / SS5)</name>
    <name type="common">White-rot fungus</name>
    <name type="synonym">Auricularia delicata (strain TFB10046)</name>
    <dbReference type="NCBI Taxonomy" id="717982"/>
    <lineage>
        <taxon>Eukaryota</taxon>
        <taxon>Fungi</taxon>
        <taxon>Dikarya</taxon>
        <taxon>Basidiomycota</taxon>
        <taxon>Agaricomycotina</taxon>
        <taxon>Agaricomycetes</taxon>
        <taxon>Auriculariales</taxon>
        <taxon>Auriculariaceae</taxon>
        <taxon>Auricularia</taxon>
    </lineage>
</organism>
<feature type="region of interest" description="Disordered" evidence="3">
    <location>
        <begin position="669"/>
        <end position="741"/>
    </location>
</feature>
<accession>J0WRI2</accession>
<feature type="region of interest" description="Disordered" evidence="3">
    <location>
        <begin position="27"/>
        <end position="48"/>
    </location>
</feature>
<dbReference type="PROSITE" id="PS00497">
    <property type="entry name" value="TYROSINASE_1"/>
    <property type="match status" value="1"/>
</dbReference>
<dbReference type="EMBL" id="JH687895">
    <property type="protein sequence ID" value="EJD35305.1"/>
    <property type="molecule type" value="Genomic_DNA"/>
</dbReference>
<dbReference type="SUPFAM" id="SSF48056">
    <property type="entry name" value="Di-copper centre-containing domain"/>
    <property type="match status" value="1"/>
</dbReference>
<proteinExistence type="predicted"/>
<dbReference type="InterPro" id="IPR008922">
    <property type="entry name" value="Di-copper_centre_dom_sf"/>
</dbReference>
<dbReference type="Gene3D" id="1.10.1280.10">
    <property type="entry name" value="Di-copper center containing domain from catechol oxidase"/>
    <property type="match status" value="1"/>
</dbReference>
<evidence type="ECO:0000259" key="5">
    <source>
        <dbReference type="PROSITE" id="PS00497"/>
    </source>
</evidence>
<evidence type="ECO:0000259" key="6">
    <source>
        <dbReference type="PROSITE" id="PS00498"/>
    </source>
</evidence>
<feature type="signal peptide" evidence="4">
    <location>
        <begin position="1"/>
        <end position="20"/>
    </location>
</feature>
<evidence type="ECO:0000256" key="3">
    <source>
        <dbReference type="SAM" id="MobiDB-lite"/>
    </source>
</evidence>
<gene>
    <name evidence="7" type="ORF">AURDEDRAFT_130706</name>
</gene>
<dbReference type="KEGG" id="adl:AURDEDRAFT_130706"/>
<dbReference type="OrthoDB" id="6132182at2759"/>
<feature type="compositionally biased region" description="Basic residues" evidence="3">
    <location>
        <begin position="709"/>
        <end position="741"/>
    </location>
</feature>
<evidence type="ECO:0000256" key="2">
    <source>
        <dbReference type="ARBA" id="ARBA00023002"/>
    </source>
</evidence>
<dbReference type="InterPro" id="IPR002227">
    <property type="entry name" value="Tyrosinase_Cu-bd"/>
</dbReference>
<dbReference type="eggNOG" id="ENOG502T32J">
    <property type="taxonomic scope" value="Eukaryota"/>
</dbReference>
<feature type="domain" description="Tyrosinase copper-binding" evidence="5">
    <location>
        <begin position="110"/>
        <end position="127"/>
    </location>
</feature>
<dbReference type="InterPro" id="IPR050316">
    <property type="entry name" value="Tyrosinase/Hemocyanin"/>
</dbReference>
<dbReference type="Proteomes" id="UP000006514">
    <property type="component" value="Unassembled WGS sequence"/>
</dbReference>
<keyword evidence="4" id="KW-0732">Signal</keyword>
<keyword evidence="1" id="KW-0479">Metal-binding</keyword>
<evidence type="ECO:0000313" key="8">
    <source>
        <dbReference type="Proteomes" id="UP000006514"/>
    </source>
</evidence>
<dbReference type="Pfam" id="PF00264">
    <property type="entry name" value="Tyrosinase"/>
    <property type="match status" value="1"/>
</dbReference>
<dbReference type="InParanoid" id="J0WRI2"/>
<protein>
    <submittedName>
        <fullName evidence="7">Di-copper centre-containing protein</fullName>
    </submittedName>
</protein>
<evidence type="ECO:0000313" key="7">
    <source>
        <dbReference type="EMBL" id="EJD35305.1"/>
    </source>
</evidence>
<dbReference type="AlphaFoldDB" id="J0WRI2"/>
<dbReference type="PROSITE" id="PS00498">
    <property type="entry name" value="TYROSINASE_2"/>
    <property type="match status" value="1"/>
</dbReference>
<feature type="compositionally biased region" description="Basic and acidic residues" evidence="3">
    <location>
        <begin position="672"/>
        <end position="681"/>
    </location>
</feature>
<dbReference type="GO" id="GO:0016491">
    <property type="term" value="F:oxidoreductase activity"/>
    <property type="evidence" value="ECO:0007669"/>
    <property type="project" value="UniProtKB-KW"/>
</dbReference>
<feature type="chain" id="PRO_5003741369" evidence="4">
    <location>
        <begin position="21"/>
        <end position="741"/>
    </location>
</feature>
<dbReference type="PRINTS" id="PR00092">
    <property type="entry name" value="TYROSINASE"/>
</dbReference>